<evidence type="ECO:0000256" key="4">
    <source>
        <dbReference type="ARBA" id="ARBA00022741"/>
    </source>
</evidence>
<dbReference type="InterPro" id="IPR041222">
    <property type="entry name" value="PriA_3primeBD"/>
</dbReference>
<feature type="domain" description="Helicase ATP-binding" evidence="13">
    <location>
        <begin position="219"/>
        <end position="385"/>
    </location>
</feature>
<keyword evidence="7 12" id="KW-0862">Zinc</keyword>
<dbReference type="CDD" id="cd17929">
    <property type="entry name" value="DEXHc_priA"/>
    <property type="match status" value="1"/>
</dbReference>
<dbReference type="HAMAP" id="MF_00983">
    <property type="entry name" value="PriA"/>
    <property type="match status" value="1"/>
</dbReference>
<comment type="catalytic activity">
    <reaction evidence="12">
        <text>Couples ATP hydrolysis with the unwinding of duplex DNA by translocating in the 3'-5' direction.</text>
        <dbReference type="EC" id="5.6.2.4"/>
    </reaction>
</comment>
<feature type="binding site" evidence="12">
    <location>
        <position position="486"/>
    </location>
    <ligand>
        <name>Zn(2+)</name>
        <dbReference type="ChEBI" id="CHEBI:29105"/>
        <label>1</label>
    </ligand>
</feature>
<gene>
    <name evidence="12 15" type="primary">priA</name>
    <name evidence="15" type="ORF">DW016_12060</name>
</gene>
<comment type="caution">
    <text evidence="15">The sequence shown here is derived from an EMBL/GenBank/DDBJ whole genome shotgun (WGS) entry which is preliminary data.</text>
</comment>
<reference evidence="15 16" key="1">
    <citation type="submission" date="2018-08" db="EMBL/GenBank/DDBJ databases">
        <title>A genome reference for cultivated species of the human gut microbiota.</title>
        <authorList>
            <person name="Zou Y."/>
            <person name="Xue W."/>
            <person name="Luo G."/>
        </authorList>
    </citation>
    <scope>NUCLEOTIDE SEQUENCE [LARGE SCALE GENOMIC DNA]</scope>
    <source>
        <strain evidence="15 16">AF37-2AT</strain>
    </source>
</reference>
<dbReference type="Gene3D" id="3.40.50.300">
    <property type="entry name" value="P-loop containing nucleotide triphosphate hydrolases"/>
    <property type="match status" value="2"/>
</dbReference>
<dbReference type="Pfam" id="PF00270">
    <property type="entry name" value="DEAD"/>
    <property type="match status" value="1"/>
</dbReference>
<dbReference type="PROSITE" id="PS51192">
    <property type="entry name" value="HELICASE_ATP_BIND_1"/>
    <property type="match status" value="1"/>
</dbReference>
<protein>
    <recommendedName>
        <fullName evidence="12">Replication restart protein PriA</fullName>
    </recommendedName>
    <alternativeName>
        <fullName evidence="12">ATP-dependent DNA helicase PriA</fullName>
        <ecNumber evidence="12">5.6.2.4</ecNumber>
    </alternativeName>
    <alternativeName>
        <fullName evidence="12">DNA 3'-5' helicase PriA</fullName>
    </alternativeName>
</protein>
<dbReference type="EC" id="5.6.2.4" evidence="12"/>
<dbReference type="Proteomes" id="UP000261080">
    <property type="component" value="Unassembled WGS sequence"/>
</dbReference>
<dbReference type="FunFam" id="3.40.50.300:FF:000489">
    <property type="entry name" value="Primosome assembly protein PriA"/>
    <property type="match status" value="1"/>
</dbReference>
<dbReference type="GO" id="GO:0008270">
    <property type="term" value="F:zinc ion binding"/>
    <property type="evidence" value="ECO:0007669"/>
    <property type="project" value="UniProtKB-UniRule"/>
</dbReference>
<keyword evidence="16" id="KW-1185">Reference proteome</keyword>
<evidence type="ECO:0000256" key="8">
    <source>
        <dbReference type="ARBA" id="ARBA00022840"/>
    </source>
</evidence>
<dbReference type="CDD" id="cd18804">
    <property type="entry name" value="SF2_C_priA"/>
    <property type="match status" value="1"/>
</dbReference>
<evidence type="ECO:0000256" key="12">
    <source>
        <dbReference type="HAMAP-Rule" id="MF_00983"/>
    </source>
</evidence>
<proteinExistence type="inferred from homology"/>
<dbReference type="PROSITE" id="PS51194">
    <property type="entry name" value="HELICASE_CTER"/>
    <property type="match status" value="1"/>
</dbReference>
<dbReference type="OrthoDB" id="9759544at2"/>
<comment type="function">
    <text evidence="12">Initiates the restart of stalled replication forks, which reloads the replicative helicase on sites other than the origin of replication. Recognizes and binds to abandoned replication forks and remodels them to uncover a helicase loading site. Promotes assembly of the primosome at these replication forks.</text>
</comment>
<evidence type="ECO:0000256" key="10">
    <source>
        <dbReference type="ARBA" id="ARBA00023235"/>
    </source>
</evidence>
<comment type="subunit">
    <text evidence="12">Component of the replication restart primosome.</text>
</comment>
<feature type="binding site" evidence="12">
    <location>
        <position position="476"/>
    </location>
    <ligand>
        <name>Zn(2+)</name>
        <dbReference type="ChEBI" id="CHEBI:29105"/>
        <label>2</label>
    </ligand>
</feature>
<dbReference type="GO" id="GO:0006310">
    <property type="term" value="P:DNA recombination"/>
    <property type="evidence" value="ECO:0007669"/>
    <property type="project" value="InterPro"/>
</dbReference>
<sequence length="742" mass="84230">MYAKIIIDITHEKLDRTFEYEVPKDMEDGLAIGSSVLVPFGNQDRLRQGFVVGFAKECSFDPEKIKAIHSKAPKSVSIEENLVSLAAWMKEHYGGTMIQALKTVWPVKKEERPKEKRMIHRTVSVEEGRKWLSFFQRKNQKARARLLEVLLKSEDVDYGWITRKLGVTAQVVRALEEKKILTVERETVFRNPVRASGAGRARITYTEEQQEAIRIFQEDYERARFDTYLLYGVTGSGKTEVYMEMIRTVVSVGRQAIVLIPEIALTYQTVMRFVQVFGNRVSIMNSRLSAGERYDQMMRARSGEIDVMIGPRSALFTPFEHLGLIVMDEEHEATYKSEQVPRYHARETAIERARIEGASVVLGSATPSLEAFAGCKKGTYRLLRLTKRAKEQQMAQVSVVDMRDELKNGNRSIISDALRGKIYDRLEKKEQIMLFLNRRGFAGFLSCRSCGYVVKCPHCDVSLSWHKGGRMVCHYCGYEEKVISVCPSCGSPHIGAFKAGTQQVEELIKKEFPQAGVLRMDLDTTREKESYEKILSAFADQEADILVGTQMIVKGHDFPNVTLVGVLAADLSLYMSDFRAAERTFALLCQAAGRAGRGSVPGEAVIQSYHPEHYSIQTAARQDYEAFFEQEMKFRSLMGYPPSAHLMAILMISEDEALLEKGAYYLKIFAKAVGSDPKLELIGPASPAVAKIRDLYRKALYLKHEDYQVLIAVKNKIEQYIEINEGFSRIRIQFDFDPVQAF</sequence>
<dbReference type="GO" id="GO:0016887">
    <property type="term" value="F:ATP hydrolysis activity"/>
    <property type="evidence" value="ECO:0007669"/>
    <property type="project" value="RHEA"/>
</dbReference>
<evidence type="ECO:0000259" key="13">
    <source>
        <dbReference type="PROSITE" id="PS51192"/>
    </source>
</evidence>
<keyword evidence="4 12" id="KW-0547">Nucleotide-binding</keyword>
<dbReference type="GO" id="GO:0005524">
    <property type="term" value="F:ATP binding"/>
    <property type="evidence" value="ECO:0007669"/>
    <property type="project" value="UniProtKB-UniRule"/>
</dbReference>
<dbReference type="GO" id="GO:0003677">
    <property type="term" value="F:DNA binding"/>
    <property type="evidence" value="ECO:0007669"/>
    <property type="project" value="UniProtKB-UniRule"/>
</dbReference>
<dbReference type="InterPro" id="IPR001650">
    <property type="entry name" value="Helicase_C-like"/>
</dbReference>
<evidence type="ECO:0000256" key="1">
    <source>
        <dbReference type="ARBA" id="ARBA00022515"/>
    </source>
</evidence>
<evidence type="ECO:0000259" key="14">
    <source>
        <dbReference type="PROSITE" id="PS51194"/>
    </source>
</evidence>
<dbReference type="PANTHER" id="PTHR30580">
    <property type="entry name" value="PRIMOSOMAL PROTEIN N"/>
    <property type="match status" value="1"/>
</dbReference>
<dbReference type="InterPro" id="IPR011545">
    <property type="entry name" value="DEAD/DEAH_box_helicase_dom"/>
</dbReference>
<feature type="binding site" evidence="12">
    <location>
        <position position="459"/>
    </location>
    <ligand>
        <name>Zn(2+)</name>
        <dbReference type="ChEBI" id="CHEBI:29105"/>
        <label>2</label>
    </ligand>
</feature>
<comment type="similarity">
    <text evidence="12">Belongs to the helicase family. PriA subfamily.</text>
</comment>
<evidence type="ECO:0000256" key="9">
    <source>
        <dbReference type="ARBA" id="ARBA00023125"/>
    </source>
</evidence>
<dbReference type="InterPro" id="IPR042115">
    <property type="entry name" value="PriA_3primeBD_sf"/>
</dbReference>
<dbReference type="InterPro" id="IPR041236">
    <property type="entry name" value="PriA_C"/>
</dbReference>
<feature type="binding site" evidence="12">
    <location>
        <position position="447"/>
    </location>
    <ligand>
        <name>Zn(2+)</name>
        <dbReference type="ChEBI" id="CHEBI:29105"/>
        <label>1</label>
    </ligand>
</feature>
<dbReference type="GO" id="GO:1990077">
    <property type="term" value="C:primosome complex"/>
    <property type="evidence" value="ECO:0007669"/>
    <property type="project" value="UniProtKB-UniRule"/>
</dbReference>
<dbReference type="SMART" id="SM00487">
    <property type="entry name" value="DEXDc"/>
    <property type="match status" value="1"/>
</dbReference>
<keyword evidence="1 12" id="KW-0639">Primosome</keyword>
<dbReference type="NCBIfam" id="TIGR00595">
    <property type="entry name" value="priA"/>
    <property type="match status" value="1"/>
</dbReference>
<dbReference type="EMBL" id="QVLX01000007">
    <property type="protein sequence ID" value="RGE85719.1"/>
    <property type="molecule type" value="Genomic_DNA"/>
</dbReference>
<keyword evidence="6 12" id="KW-0347">Helicase</keyword>
<keyword evidence="9 12" id="KW-0238">DNA-binding</keyword>
<feature type="domain" description="Helicase C-terminal" evidence="14">
    <location>
        <begin position="478"/>
        <end position="635"/>
    </location>
</feature>
<dbReference type="GO" id="GO:0006269">
    <property type="term" value="P:DNA replication, synthesis of primer"/>
    <property type="evidence" value="ECO:0007669"/>
    <property type="project" value="UniProtKB-KW"/>
</dbReference>
<evidence type="ECO:0000313" key="16">
    <source>
        <dbReference type="Proteomes" id="UP000261080"/>
    </source>
</evidence>
<dbReference type="InterPro" id="IPR040498">
    <property type="entry name" value="PriA_CRR"/>
</dbReference>
<dbReference type="Pfam" id="PF18319">
    <property type="entry name" value="Zn_ribbon_PriA"/>
    <property type="match status" value="1"/>
</dbReference>
<dbReference type="Pfam" id="PF00271">
    <property type="entry name" value="Helicase_C"/>
    <property type="match status" value="1"/>
</dbReference>
<dbReference type="SUPFAM" id="SSF52540">
    <property type="entry name" value="P-loop containing nucleoside triphosphate hydrolases"/>
    <property type="match status" value="2"/>
</dbReference>
<feature type="binding site" evidence="12">
    <location>
        <position position="489"/>
    </location>
    <ligand>
        <name>Zn(2+)</name>
        <dbReference type="ChEBI" id="CHEBI:29105"/>
        <label>1</label>
    </ligand>
</feature>
<accession>A0A3E3JZW0</accession>
<keyword evidence="10 12" id="KW-0413">Isomerase</keyword>
<keyword evidence="2 12" id="KW-0235">DNA replication</keyword>
<dbReference type="PANTHER" id="PTHR30580:SF0">
    <property type="entry name" value="PRIMOSOMAL PROTEIN N"/>
    <property type="match status" value="1"/>
</dbReference>
<evidence type="ECO:0000313" key="15">
    <source>
        <dbReference type="EMBL" id="RGE85719.1"/>
    </source>
</evidence>
<evidence type="ECO:0000256" key="5">
    <source>
        <dbReference type="ARBA" id="ARBA00022801"/>
    </source>
</evidence>
<name>A0A3E3JZW0_9FIRM</name>
<dbReference type="InterPro" id="IPR005259">
    <property type="entry name" value="PriA"/>
</dbReference>
<dbReference type="RefSeq" id="WP_117493689.1">
    <property type="nucleotide sequence ID" value="NZ_CALBAT010000012.1"/>
</dbReference>
<dbReference type="SMART" id="SM00490">
    <property type="entry name" value="HELICc"/>
    <property type="match status" value="1"/>
</dbReference>
<dbReference type="InterPro" id="IPR014001">
    <property type="entry name" value="Helicase_ATP-bd"/>
</dbReference>
<dbReference type="GO" id="GO:0006270">
    <property type="term" value="P:DNA replication initiation"/>
    <property type="evidence" value="ECO:0007669"/>
    <property type="project" value="TreeGrafter"/>
</dbReference>
<feature type="binding site" evidence="12">
    <location>
        <position position="456"/>
    </location>
    <ligand>
        <name>Zn(2+)</name>
        <dbReference type="ChEBI" id="CHEBI:29105"/>
        <label>2</label>
    </ligand>
</feature>
<feature type="binding site" evidence="12">
    <location>
        <position position="473"/>
    </location>
    <ligand>
        <name>Zn(2+)</name>
        <dbReference type="ChEBI" id="CHEBI:29105"/>
        <label>2</label>
    </ligand>
</feature>
<evidence type="ECO:0000256" key="7">
    <source>
        <dbReference type="ARBA" id="ARBA00022833"/>
    </source>
</evidence>
<dbReference type="Pfam" id="PF17764">
    <property type="entry name" value="PriA_3primeBD"/>
    <property type="match status" value="1"/>
</dbReference>
<dbReference type="Pfam" id="PF18074">
    <property type="entry name" value="PriA_C"/>
    <property type="match status" value="1"/>
</dbReference>
<evidence type="ECO:0000256" key="11">
    <source>
        <dbReference type="ARBA" id="ARBA00048988"/>
    </source>
</evidence>
<dbReference type="GO" id="GO:0006302">
    <property type="term" value="P:double-strand break repair"/>
    <property type="evidence" value="ECO:0007669"/>
    <property type="project" value="InterPro"/>
</dbReference>
<evidence type="ECO:0000256" key="2">
    <source>
        <dbReference type="ARBA" id="ARBA00022705"/>
    </source>
</evidence>
<comment type="cofactor">
    <cofactor evidence="12">
        <name>Zn(2+)</name>
        <dbReference type="ChEBI" id="CHEBI:29105"/>
    </cofactor>
    <text evidence="12">Binds 2 zinc ions per subunit.</text>
</comment>
<comment type="catalytic activity">
    <reaction evidence="11 12">
        <text>ATP + H2O = ADP + phosphate + H(+)</text>
        <dbReference type="Rhea" id="RHEA:13065"/>
        <dbReference type="ChEBI" id="CHEBI:15377"/>
        <dbReference type="ChEBI" id="CHEBI:15378"/>
        <dbReference type="ChEBI" id="CHEBI:30616"/>
        <dbReference type="ChEBI" id="CHEBI:43474"/>
        <dbReference type="ChEBI" id="CHEBI:456216"/>
        <dbReference type="EC" id="5.6.2.4"/>
    </reaction>
</comment>
<keyword evidence="8 12" id="KW-0067">ATP-binding</keyword>
<feature type="binding site" evidence="12">
    <location>
        <position position="450"/>
    </location>
    <ligand>
        <name>Zn(2+)</name>
        <dbReference type="ChEBI" id="CHEBI:29105"/>
        <label>1</label>
    </ligand>
</feature>
<keyword evidence="3 12" id="KW-0479">Metal-binding</keyword>
<evidence type="ECO:0000256" key="3">
    <source>
        <dbReference type="ARBA" id="ARBA00022723"/>
    </source>
</evidence>
<dbReference type="InterPro" id="IPR027417">
    <property type="entry name" value="P-loop_NTPase"/>
</dbReference>
<dbReference type="Gene3D" id="3.40.1440.60">
    <property type="entry name" value="PriA, 3(prime) DNA-binding domain"/>
    <property type="match status" value="1"/>
</dbReference>
<evidence type="ECO:0000256" key="6">
    <source>
        <dbReference type="ARBA" id="ARBA00022806"/>
    </source>
</evidence>
<dbReference type="GO" id="GO:0043138">
    <property type="term" value="F:3'-5' DNA helicase activity"/>
    <property type="evidence" value="ECO:0007669"/>
    <property type="project" value="UniProtKB-EC"/>
</dbReference>
<dbReference type="AlphaFoldDB" id="A0A3E3JZW0"/>
<organism evidence="15 16">
    <name type="scientific">Sellimonas intestinalis</name>
    <dbReference type="NCBI Taxonomy" id="1653434"/>
    <lineage>
        <taxon>Bacteria</taxon>
        <taxon>Bacillati</taxon>
        <taxon>Bacillota</taxon>
        <taxon>Clostridia</taxon>
        <taxon>Lachnospirales</taxon>
        <taxon>Lachnospiraceae</taxon>
        <taxon>Sellimonas</taxon>
    </lineage>
</organism>
<keyword evidence="5 12" id="KW-0378">Hydrolase</keyword>